<organism evidence="1 2">
    <name type="scientific">Gracilibacillus thailandensis</name>
    <dbReference type="NCBI Taxonomy" id="563735"/>
    <lineage>
        <taxon>Bacteria</taxon>
        <taxon>Bacillati</taxon>
        <taxon>Bacillota</taxon>
        <taxon>Bacilli</taxon>
        <taxon>Bacillales</taxon>
        <taxon>Bacillaceae</taxon>
        <taxon>Gracilibacillus</taxon>
    </lineage>
</organism>
<accession>A0A6N7QVS2</accession>
<reference evidence="1 2" key="1">
    <citation type="submission" date="2019-10" db="EMBL/GenBank/DDBJ databases">
        <title>Gracilibacillus salitolerans sp. nov., a moderate halophile isolated from a saline soil in northwest China.</title>
        <authorList>
            <person name="Gan L."/>
        </authorList>
    </citation>
    <scope>NUCLEOTIDE SEQUENCE [LARGE SCALE GENOMIC DNA]</scope>
    <source>
        <strain evidence="1 2">TP2-8</strain>
    </source>
</reference>
<keyword evidence="2" id="KW-1185">Reference proteome</keyword>
<sequence>MRLTYFVAGSILFLIVILLVSANSSSISNPNARNILSENPDADIIQWDGVVYQNVTDREWLRTGYQTGEVIGEIVKQTDRQWFYRDRFATKLEKGTILYANKSSDYQSSEFLSTILVEKDGQLLVYQALVEG</sequence>
<dbReference type="Proteomes" id="UP000435187">
    <property type="component" value="Unassembled WGS sequence"/>
</dbReference>
<dbReference type="AlphaFoldDB" id="A0A6N7QVS2"/>
<dbReference type="RefSeq" id="WP_153834449.1">
    <property type="nucleotide sequence ID" value="NZ_JBHUMW010000025.1"/>
</dbReference>
<protein>
    <submittedName>
        <fullName evidence="1">Uncharacterized protein</fullName>
    </submittedName>
</protein>
<comment type="caution">
    <text evidence="1">The sequence shown here is derived from an EMBL/GenBank/DDBJ whole genome shotgun (WGS) entry which is preliminary data.</text>
</comment>
<name>A0A6N7QVS2_9BACI</name>
<evidence type="ECO:0000313" key="2">
    <source>
        <dbReference type="Proteomes" id="UP000435187"/>
    </source>
</evidence>
<proteinExistence type="predicted"/>
<gene>
    <name evidence="1" type="ORF">GH885_04625</name>
</gene>
<evidence type="ECO:0000313" key="1">
    <source>
        <dbReference type="EMBL" id="MRI65634.1"/>
    </source>
</evidence>
<dbReference type="EMBL" id="WJEE01000006">
    <property type="protein sequence ID" value="MRI65634.1"/>
    <property type="molecule type" value="Genomic_DNA"/>
</dbReference>